<dbReference type="EMBL" id="JAGETQ010000017">
    <property type="protein sequence ID" value="MBO1916000.1"/>
    <property type="molecule type" value="Genomic_DNA"/>
</dbReference>
<organism evidence="1 2">
    <name type="scientific">Providencia rettgeri</name>
    <dbReference type="NCBI Taxonomy" id="587"/>
    <lineage>
        <taxon>Bacteria</taxon>
        <taxon>Pseudomonadati</taxon>
        <taxon>Pseudomonadota</taxon>
        <taxon>Gammaproteobacteria</taxon>
        <taxon>Enterobacterales</taxon>
        <taxon>Morganellaceae</taxon>
        <taxon>Providencia</taxon>
    </lineage>
</organism>
<proteinExistence type="predicted"/>
<dbReference type="Proteomes" id="UP000664477">
    <property type="component" value="Unassembled WGS sequence"/>
</dbReference>
<sequence length="70" mass="8217">MSALMIRLIISIGNNKDLNIRALKDEDYKKSLSFYEKTRLIAHDPTEAQYKAIEEKYGIEWKNKKAGRRT</sequence>
<evidence type="ECO:0000313" key="1">
    <source>
        <dbReference type="EMBL" id="MBO1916000.1"/>
    </source>
</evidence>
<gene>
    <name evidence="1" type="ORF">J4727_05360</name>
</gene>
<evidence type="ECO:0000313" key="2">
    <source>
        <dbReference type="Proteomes" id="UP000664477"/>
    </source>
</evidence>
<accession>A0A939SQL8</accession>
<protein>
    <submittedName>
        <fullName evidence="1">Uncharacterized protein</fullName>
    </submittedName>
</protein>
<name>A0A939SQL8_PRORE</name>
<comment type="caution">
    <text evidence="1">The sequence shown here is derived from an EMBL/GenBank/DDBJ whole genome shotgun (WGS) entry which is preliminary data.</text>
</comment>
<reference evidence="1" key="1">
    <citation type="submission" date="2021-03" db="EMBL/GenBank/DDBJ databases">
        <title>Molecular epidemiology and mechanisms of colistin and carbapenem resistance in Enterobacteriaceae from clinical isolates, the environment and porcine samples in Pretoria, South Africa.</title>
        <authorList>
            <person name="Bogoshi D."/>
            <person name="Mbelle N.M."/>
            <person name="Naidoo V."/>
            <person name="Osei Sekyere J."/>
        </authorList>
    </citation>
    <scope>NUCLEOTIDE SEQUENCE</scope>
    <source>
        <strain evidence="1">C052</strain>
    </source>
</reference>
<dbReference type="AlphaFoldDB" id="A0A939SQL8"/>